<evidence type="ECO:0000313" key="1">
    <source>
        <dbReference type="EMBL" id="KRX87925.1"/>
    </source>
</evidence>
<dbReference type="EMBL" id="JYDU01000260">
    <property type="protein sequence ID" value="KRX87925.1"/>
    <property type="molecule type" value="Genomic_DNA"/>
</dbReference>
<dbReference type="PANTHER" id="PTHR46114:SF1">
    <property type="entry name" value="ZAD DOMAIN-CONTAINING PROTEIN"/>
    <property type="match status" value="1"/>
</dbReference>
<reference evidence="1 2" key="1">
    <citation type="submission" date="2015-01" db="EMBL/GenBank/DDBJ databases">
        <title>Evolution of Trichinella species and genotypes.</title>
        <authorList>
            <person name="Korhonen P.K."/>
            <person name="Edoardo P."/>
            <person name="Giuseppe L.R."/>
            <person name="Gasser R.B."/>
        </authorList>
    </citation>
    <scope>NUCLEOTIDE SEQUENCE [LARGE SCALE GENOMIC DNA]</scope>
    <source>
        <strain evidence="1">ISS141</strain>
    </source>
</reference>
<accession>A0A0V0XJ90</accession>
<comment type="caution">
    <text evidence="1">The sequence shown here is derived from an EMBL/GenBank/DDBJ whole genome shotgun (WGS) entry which is preliminary data.</text>
</comment>
<organism evidence="1 2">
    <name type="scientific">Trichinella pseudospiralis</name>
    <name type="common">Parasitic roundworm</name>
    <dbReference type="NCBI Taxonomy" id="6337"/>
    <lineage>
        <taxon>Eukaryota</taxon>
        <taxon>Metazoa</taxon>
        <taxon>Ecdysozoa</taxon>
        <taxon>Nematoda</taxon>
        <taxon>Enoplea</taxon>
        <taxon>Dorylaimia</taxon>
        <taxon>Trichinellida</taxon>
        <taxon>Trichinellidae</taxon>
        <taxon>Trichinella</taxon>
    </lineage>
</organism>
<sequence>MAQVEEEAWVAFMNVVARFLGKKKNPEYGRLVNDMLENFQKLGWNMNLKLHFLNLHLDFFPQNLGNVGEEQGKRFHQDIKQMDQRYQGRWNVAMIADYCWCLKSKTKQNQKRRSIWLSFATKMTRYSDKRHTNIN</sequence>
<dbReference type="PANTHER" id="PTHR46114">
    <property type="entry name" value="APPLE DOMAIN-CONTAINING PROTEIN"/>
    <property type="match status" value="1"/>
</dbReference>
<dbReference type="Proteomes" id="UP000054815">
    <property type="component" value="Unassembled WGS sequence"/>
</dbReference>
<gene>
    <name evidence="1" type="ORF">T4E_668</name>
</gene>
<protein>
    <submittedName>
        <fullName evidence="1">Uncharacterized protein</fullName>
    </submittedName>
</protein>
<dbReference type="AlphaFoldDB" id="A0A0V0XJ90"/>
<evidence type="ECO:0000313" key="2">
    <source>
        <dbReference type="Proteomes" id="UP000054815"/>
    </source>
</evidence>
<name>A0A0V0XJ90_TRIPS</name>
<dbReference type="STRING" id="6337.A0A0V0XJ90"/>
<proteinExistence type="predicted"/>